<dbReference type="EMBL" id="JBITGY010000017">
    <property type="protein sequence ID" value="MFI6505063.1"/>
    <property type="molecule type" value="Genomic_DNA"/>
</dbReference>
<proteinExistence type="predicted"/>
<keyword evidence="2" id="KW-1185">Reference proteome</keyword>
<evidence type="ECO:0000313" key="2">
    <source>
        <dbReference type="Proteomes" id="UP001612741"/>
    </source>
</evidence>
<gene>
    <name evidence="1" type="ORF">ACIBG2_47320</name>
</gene>
<name>A0ABW7ZA98_9ACTN</name>
<comment type="caution">
    <text evidence="1">The sequence shown here is derived from an EMBL/GenBank/DDBJ whole genome shotgun (WGS) entry which is preliminary data.</text>
</comment>
<reference evidence="1 2" key="1">
    <citation type="submission" date="2024-10" db="EMBL/GenBank/DDBJ databases">
        <title>The Natural Products Discovery Center: Release of the First 8490 Sequenced Strains for Exploring Actinobacteria Biosynthetic Diversity.</title>
        <authorList>
            <person name="Kalkreuter E."/>
            <person name="Kautsar S.A."/>
            <person name="Yang D."/>
            <person name="Bader C.D."/>
            <person name="Teijaro C.N."/>
            <person name="Fluegel L."/>
            <person name="Davis C.M."/>
            <person name="Simpson J.R."/>
            <person name="Lauterbach L."/>
            <person name="Steele A.D."/>
            <person name="Gui C."/>
            <person name="Meng S."/>
            <person name="Li G."/>
            <person name="Viehrig K."/>
            <person name="Ye F."/>
            <person name="Su P."/>
            <person name="Kiefer A.F."/>
            <person name="Nichols A."/>
            <person name="Cepeda A.J."/>
            <person name="Yan W."/>
            <person name="Fan B."/>
            <person name="Jiang Y."/>
            <person name="Adhikari A."/>
            <person name="Zheng C.-J."/>
            <person name="Schuster L."/>
            <person name="Cowan T.M."/>
            <person name="Smanski M.J."/>
            <person name="Chevrette M.G."/>
            <person name="De Carvalho L.P.S."/>
            <person name="Shen B."/>
        </authorList>
    </citation>
    <scope>NUCLEOTIDE SEQUENCE [LARGE SCALE GENOMIC DNA]</scope>
    <source>
        <strain evidence="1 2">NPDC050545</strain>
    </source>
</reference>
<dbReference type="Pfam" id="PF06897">
    <property type="entry name" value="DUF1269"/>
    <property type="match status" value="1"/>
</dbReference>
<dbReference type="RefSeq" id="WP_397091072.1">
    <property type="nucleotide sequence ID" value="NZ_JBITGY010000017.1"/>
</dbReference>
<dbReference type="InterPro" id="IPR009200">
    <property type="entry name" value="DUF1269_membrane"/>
</dbReference>
<sequence length="202" mass="20311">MSDLVTAVFPDKDTALRARDELVALAEQGHLSLTDAIVVERGNDGETKTYPLHAHGSGRVAKGALIGGLLGLAALGPVLGLGLAAAGLGAAGLGAAGIGAGMTAVAGGALGAVSETVDGAVDAARVGKGDARSVAEKLQPGSAALISLVVDFGQDRAKTEEVVQRLIPYGGRVVRTSLPQEQEEQILRLIDEFTPGSGDEAR</sequence>
<organism evidence="1 2">
    <name type="scientific">Nonomuraea typhae</name>
    <dbReference type="NCBI Taxonomy" id="2603600"/>
    <lineage>
        <taxon>Bacteria</taxon>
        <taxon>Bacillati</taxon>
        <taxon>Actinomycetota</taxon>
        <taxon>Actinomycetes</taxon>
        <taxon>Streptosporangiales</taxon>
        <taxon>Streptosporangiaceae</taxon>
        <taxon>Nonomuraea</taxon>
    </lineage>
</organism>
<accession>A0ABW7ZA98</accession>
<dbReference type="Proteomes" id="UP001612741">
    <property type="component" value="Unassembled WGS sequence"/>
</dbReference>
<evidence type="ECO:0000313" key="1">
    <source>
        <dbReference type="EMBL" id="MFI6505063.1"/>
    </source>
</evidence>
<protein>
    <submittedName>
        <fullName evidence="1">DUF1269 domain-containing protein</fullName>
    </submittedName>
</protein>